<feature type="domain" description="CoA carboxyltransferase C-terminal" evidence="12">
    <location>
        <begin position="39"/>
        <end position="293"/>
    </location>
</feature>
<dbReference type="GO" id="GO:0009317">
    <property type="term" value="C:acetyl-CoA carboxylase complex"/>
    <property type="evidence" value="ECO:0007669"/>
    <property type="project" value="InterPro"/>
</dbReference>
<keyword evidence="11" id="KW-0175">Coiled coil</keyword>
<comment type="pathway">
    <text evidence="1 10">Lipid metabolism; malonyl-CoA biosynthesis; malonyl-CoA from acetyl-CoA: step 1/1.</text>
</comment>
<keyword evidence="7 10" id="KW-0443">Lipid metabolism</keyword>
<comment type="similarity">
    <text evidence="10">Belongs to the AccA family.</text>
</comment>
<name>A0A937XC17_UNCEI</name>
<comment type="subcellular location">
    <subcellularLocation>
        <location evidence="10">Cytoplasm</location>
    </subcellularLocation>
</comment>
<dbReference type="PROSITE" id="PS50989">
    <property type="entry name" value="COA_CT_CTER"/>
    <property type="match status" value="1"/>
</dbReference>
<comment type="caution">
    <text evidence="13">The sequence shown here is derived from an EMBL/GenBank/DDBJ whole genome shotgun (WGS) entry which is preliminary data.</text>
</comment>
<keyword evidence="13" id="KW-0436">Ligase</keyword>
<comment type="subunit">
    <text evidence="10">Acetyl-CoA carboxylase is a heterohexamer composed of biotin carboxyl carrier protein (AccB), biotin carboxylase (AccC) and two subunits each of ACCase subunit alpha (AccA) and ACCase subunit beta (AccD).</text>
</comment>
<dbReference type="EC" id="2.1.3.15" evidence="10"/>
<keyword evidence="4 10" id="KW-0547">Nucleotide-binding</keyword>
<evidence type="ECO:0000256" key="2">
    <source>
        <dbReference type="ARBA" id="ARBA00022516"/>
    </source>
</evidence>
<evidence type="ECO:0000256" key="4">
    <source>
        <dbReference type="ARBA" id="ARBA00022741"/>
    </source>
</evidence>
<dbReference type="NCBIfam" id="TIGR00513">
    <property type="entry name" value="accA"/>
    <property type="match status" value="1"/>
</dbReference>
<dbReference type="Pfam" id="PF03255">
    <property type="entry name" value="ACCA"/>
    <property type="match status" value="1"/>
</dbReference>
<organism evidence="13 14">
    <name type="scientific">Eiseniibacteriota bacterium</name>
    <dbReference type="NCBI Taxonomy" id="2212470"/>
    <lineage>
        <taxon>Bacteria</taxon>
        <taxon>Candidatus Eiseniibacteriota</taxon>
    </lineage>
</organism>
<dbReference type="PANTHER" id="PTHR42853:SF3">
    <property type="entry name" value="ACETYL-COENZYME A CARBOXYLASE CARBOXYL TRANSFERASE SUBUNIT ALPHA, CHLOROPLASTIC"/>
    <property type="match status" value="1"/>
</dbReference>
<dbReference type="InterPro" id="IPR029045">
    <property type="entry name" value="ClpP/crotonase-like_dom_sf"/>
</dbReference>
<dbReference type="PANTHER" id="PTHR42853">
    <property type="entry name" value="ACETYL-COENZYME A CARBOXYLASE CARBOXYL TRANSFERASE SUBUNIT ALPHA"/>
    <property type="match status" value="1"/>
</dbReference>
<keyword evidence="3 10" id="KW-0808">Transferase</keyword>
<dbReference type="NCBIfam" id="NF041504">
    <property type="entry name" value="AccA_sub"/>
    <property type="match status" value="1"/>
</dbReference>
<keyword evidence="5 10" id="KW-0276">Fatty acid metabolism</keyword>
<gene>
    <name evidence="10" type="primary">accA</name>
    <name evidence="13" type="ORF">FJY75_04755</name>
</gene>
<dbReference type="InterPro" id="IPR011763">
    <property type="entry name" value="COA_CT_C"/>
</dbReference>
<dbReference type="InterPro" id="IPR001095">
    <property type="entry name" value="Acetyl_CoA_COase_a_su"/>
</dbReference>
<evidence type="ECO:0000256" key="6">
    <source>
        <dbReference type="ARBA" id="ARBA00022840"/>
    </source>
</evidence>
<evidence type="ECO:0000256" key="1">
    <source>
        <dbReference type="ARBA" id="ARBA00004956"/>
    </source>
</evidence>
<comment type="function">
    <text evidence="10">Component of the acetyl coenzyme A carboxylase (ACC) complex. First, biotin carboxylase catalyzes the carboxylation of biotin on its carrier protein (BCCP) and then the CO(2) group is transferred by the carboxyltransferase to acetyl-CoA to form malonyl-CoA.</text>
</comment>
<evidence type="ECO:0000256" key="8">
    <source>
        <dbReference type="ARBA" id="ARBA00023160"/>
    </source>
</evidence>
<keyword evidence="8 10" id="KW-0275">Fatty acid biosynthesis</keyword>
<keyword evidence="10" id="KW-0963">Cytoplasm</keyword>
<evidence type="ECO:0000256" key="3">
    <source>
        <dbReference type="ARBA" id="ARBA00022679"/>
    </source>
</evidence>
<evidence type="ECO:0000313" key="14">
    <source>
        <dbReference type="Proteomes" id="UP000748308"/>
    </source>
</evidence>
<dbReference type="GO" id="GO:0016743">
    <property type="term" value="F:carboxyl- or carbamoyltransferase activity"/>
    <property type="evidence" value="ECO:0007669"/>
    <property type="project" value="UniProtKB-UniRule"/>
</dbReference>
<evidence type="ECO:0000256" key="5">
    <source>
        <dbReference type="ARBA" id="ARBA00022832"/>
    </source>
</evidence>
<evidence type="ECO:0000256" key="7">
    <source>
        <dbReference type="ARBA" id="ARBA00023098"/>
    </source>
</evidence>
<dbReference type="GO" id="GO:0005524">
    <property type="term" value="F:ATP binding"/>
    <property type="evidence" value="ECO:0007669"/>
    <property type="project" value="UniProtKB-KW"/>
</dbReference>
<sequence length="320" mass="35256">MPGGWLDFEQPLVELEQRIEDLRLLASRENLEADRELKRLAEKADSLRRRIFSDLTPWQRVQLARHPQRPYTLDYIPMLFSDFVELRGDRAFAEDTAIVAGLARFRDRPVAVVGHQKGRNTRENLRRNFGMPQPEGYRKALRVMQLAEKFGNPVITFVDTPGAYPGIGAEERGQAEAIARNVREMTRLRVPIVVVVTGEGGSGGALAIAVGDRVYMLEYAFYSVISPEGCASILWKTREKAPEAAAALRFTAPDLLEMGVVDGLLPEPPGAAHRSPAAAAATIGDALAGALAELEGLDPGELVERRRARYLAMGAYAPEP</sequence>
<dbReference type="HAMAP" id="MF_00823">
    <property type="entry name" value="AcetylCoA_CT_alpha"/>
    <property type="match status" value="1"/>
</dbReference>
<protein>
    <recommendedName>
        <fullName evidence="10">Acetyl-coenzyme A carboxylase carboxyl transferase subunit alpha</fullName>
        <shortName evidence="10">ACCase subunit alpha</shortName>
        <shortName evidence="10">Acetyl-CoA carboxylase carboxyltransferase subunit alpha</shortName>
        <ecNumber evidence="10">2.1.3.15</ecNumber>
    </recommendedName>
</protein>
<comment type="catalytic activity">
    <reaction evidence="9 10">
        <text>N(6)-carboxybiotinyl-L-lysyl-[protein] + acetyl-CoA = N(6)-biotinyl-L-lysyl-[protein] + malonyl-CoA</text>
        <dbReference type="Rhea" id="RHEA:54728"/>
        <dbReference type="Rhea" id="RHEA-COMP:10505"/>
        <dbReference type="Rhea" id="RHEA-COMP:10506"/>
        <dbReference type="ChEBI" id="CHEBI:57288"/>
        <dbReference type="ChEBI" id="CHEBI:57384"/>
        <dbReference type="ChEBI" id="CHEBI:83144"/>
        <dbReference type="ChEBI" id="CHEBI:83145"/>
        <dbReference type="EC" id="2.1.3.15"/>
    </reaction>
</comment>
<evidence type="ECO:0000313" key="13">
    <source>
        <dbReference type="EMBL" id="MBM3317143.1"/>
    </source>
</evidence>
<evidence type="ECO:0000256" key="11">
    <source>
        <dbReference type="SAM" id="Coils"/>
    </source>
</evidence>
<evidence type="ECO:0000259" key="12">
    <source>
        <dbReference type="PROSITE" id="PS50989"/>
    </source>
</evidence>
<dbReference type="NCBIfam" id="NF004344">
    <property type="entry name" value="PRK05724.1"/>
    <property type="match status" value="1"/>
</dbReference>
<accession>A0A937XC17</accession>
<dbReference type="EMBL" id="VGIY01000081">
    <property type="protein sequence ID" value="MBM3317143.1"/>
    <property type="molecule type" value="Genomic_DNA"/>
</dbReference>
<dbReference type="Proteomes" id="UP000748308">
    <property type="component" value="Unassembled WGS sequence"/>
</dbReference>
<feature type="coiled-coil region" evidence="11">
    <location>
        <begin position="12"/>
        <end position="50"/>
    </location>
</feature>
<dbReference type="GO" id="GO:0003989">
    <property type="term" value="F:acetyl-CoA carboxylase activity"/>
    <property type="evidence" value="ECO:0007669"/>
    <property type="project" value="InterPro"/>
</dbReference>
<dbReference type="Gene3D" id="3.90.226.10">
    <property type="entry name" value="2-enoyl-CoA Hydratase, Chain A, domain 1"/>
    <property type="match status" value="1"/>
</dbReference>
<dbReference type="GO" id="GO:2001295">
    <property type="term" value="P:malonyl-CoA biosynthetic process"/>
    <property type="evidence" value="ECO:0007669"/>
    <property type="project" value="UniProtKB-UniRule"/>
</dbReference>
<evidence type="ECO:0000256" key="10">
    <source>
        <dbReference type="HAMAP-Rule" id="MF_00823"/>
    </source>
</evidence>
<dbReference type="PRINTS" id="PR01069">
    <property type="entry name" value="ACCCTRFRASEA"/>
</dbReference>
<reference evidence="13" key="1">
    <citation type="submission" date="2019-03" db="EMBL/GenBank/DDBJ databases">
        <title>Lake Tanganyika Metagenome-Assembled Genomes (MAGs).</title>
        <authorList>
            <person name="Tran P."/>
        </authorList>
    </citation>
    <scope>NUCLEOTIDE SEQUENCE</scope>
    <source>
        <strain evidence="13">M_DeepCast_400m_m2_100</strain>
    </source>
</reference>
<proteinExistence type="inferred from homology"/>
<dbReference type="AlphaFoldDB" id="A0A937XC17"/>
<dbReference type="SUPFAM" id="SSF52096">
    <property type="entry name" value="ClpP/crotonase"/>
    <property type="match status" value="1"/>
</dbReference>
<keyword evidence="2 10" id="KW-0444">Lipid biosynthesis</keyword>
<keyword evidence="6 10" id="KW-0067">ATP-binding</keyword>
<evidence type="ECO:0000256" key="9">
    <source>
        <dbReference type="ARBA" id="ARBA00049152"/>
    </source>
</evidence>
<dbReference type="GO" id="GO:0006633">
    <property type="term" value="P:fatty acid biosynthetic process"/>
    <property type="evidence" value="ECO:0007669"/>
    <property type="project" value="UniProtKB-KW"/>
</dbReference>